<name>A0AA39JAC8_ARMTA</name>
<accession>A0AA39JAC8</accession>
<organism evidence="1 2">
    <name type="scientific">Armillaria tabescens</name>
    <name type="common">Ringless honey mushroom</name>
    <name type="synonym">Agaricus tabescens</name>
    <dbReference type="NCBI Taxonomy" id="1929756"/>
    <lineage>
        <taxon>Eukaryota</taxon>
        <taxon>Fungi</taxon>
        <taxon>Dikarya</taxon>
        <taxon>Basidiomycota</taxon>
        <taxon>Agaricomycotina</taxon>
        <taxon>Agaricomycetes</taxon>
        <taxon>Agaricomycetidae</taxon>
        <taxon>Agaricales</taxon>
        <taxon>Marasmiineae</taxon>
        <taxon>Physalacriaceae</taxon>
        <taxon>Desarmillaria</taxon>
    </lineage>
</organism>
<evidence type="ECO:0000313" key="2">
    <source>
        <dbReference type="Proteomes" id="UP001175211"/>
    </source>
</evidence>
<keyword evidence="2" id="KW-1185">Reference proteome</keyword>
<reference evidence="1" key="1">
    <citation type="submission" date="2023-06" db="EMBL/GenBank/DDBJ databases">
        <authorList>
            <consortium name="Lawrence Berkeley National Laboratory"/>
            <person name="Ahrendt S."/>
            <person name="Sahu N."/>
            <person name="Indic B."/>
            <person name="Wong-Bajracharya J."/>
            <person name="Merenyi Z."/>
            <person name="Ke H.-M."/>
            <person name="Monk M."/>
            <person name="Kocsube S."/>
            <person name="Drula E."/>
            <person name="Lipzen A."/>
            <person name="Balint B."/>
            <person name="Henrissat B."/>
            <person name="Andreopoulos B."/>
            <person name="Martin F.M."/>
            <person name="Harder C.B."/>
            <person name="Rigling D."/>
            <person name="Ford K.L."/>
            <person name="Foster G.D."/>
            <person name="Pangilinan J."/>
            <person name="Papanicolaou A."/>
            <person name="Barry K."/>
            <person name="LaButti K."/>
            <person name="Viragh M."/>
            <person name="Koriabine M."/>
            <person name="Yan M."/>
            <person name="Riley R."/>
            <person name="Champramary S."/>
            <person name="Plett K.L."/>
            <person name="Tsai I.J."/>
            <person name="Slot J."/>
            <person name="Sipos G."/>
            <person name="Plett J."/>
            <person name="Nagy L.G."/>
            <person name="Grigoriev I.V."/>
        </authorList>
    </citation>
    <scope>NUCLEOTIDE SEQUENCE</scope>
    <source>
        <strain evidence="1">CCBAS 213</strain>
    </source>
</reference>
<proteinExistence type="predicted"/>
<protein>
    <submittedName>
        <fullName evidence="1">Uncharacterized protein</fullName>
    </submittedName>
</protein>
<dbReference type="AlphaFoldDB" id="A0AA39JAC8"/>
<dbReference type="RefSeq" id="XP_060322668.1">
    <property type="nucleotide sequence ID" value="XM_060475056.1"/>
</dbReference>
<sequence length="174" mass="19286">MQLRSCRLSISSTQTRSKIVHSYVEFENSTSPSPPGVQQPVFAQIAVDRGIPITVNTAREAEEDTEKIVKEIVPKGPRLSTLVHVHCFTDLAAFQTSTPPSSSSRSQLQITNGFCWRLARPADVYSALELKQSRSPLSHSLMKAESVAGIRDDRRDAEQMLGMARKGIWYLEAA</sequence>
<gene>
    <name evidence="1" type="ORF">EV420DRAFT_161118</name>
</gene>
<evidence type="ECO:0000313" key="1">
    <source>
        <dbReference type="EMBL" id="KAK0437724.1"/>
    </source>
</evidence>
<dbReference type="EMBL" id="JAUEPS010000106">
    <property type="protein sequence ID" value="KAK0437724.1"/>
    <property type="molecule type" value="Genomic_DNA"/>
</dbReference>
<dbReference type="GeneID" id="85358604"/>
<comment type="caution">
    <text evidence="1">The sequence shown here is derived from an EMBL/GenBank/DDBJ whole genome shotgun (WGS) entry which is preliminary data.</text>
</comment>
<dbReference type="Proteomes" id="UP001175211">
    <property type="component" value="Unassembled WGS sequence"/>
</dbReference>